<keyword evidence="2 3" id="KW-0808">Transferase</keyword>
<evidence type="ECO:0000313" key="3">
    <source>
        <dbReference type="EMBL" id="TGU71615.1"/>
    </source>
</evidence>
<dbReference type="SUPFAM" id="SSF53335">
    <property type="entry name" value="S-adenosyl-L-methionine-dependent methyltransferases"/>
    <property type="match status" value="1"/>
</dbReference>
<evidence type="ECO:0000313" key="4">
    <source>
        <dbReference type="Proteomes" id="UP000306416"/>
    </source>
</evidence>
<reference evidence="3 4" key="1">
    <citation type="submission" date="2019-04" db="EMBL/GenBank/DDBJ databases">
        <title>Geobacter oryzae sp. nov., ferric-reducing bacteria isolated from paddy soil.</title>
        <authorList>
            <person name="Xu Z."/>
            <person name="Masuda Y."/>
            <person name="Itoh H."/>
            <person name="Senoo K."/>
        </authorList>
    </citation>
    <scope>NUCLEOTIDE SEQUENCE [LARGE SCALE GENOMIC DNA]</scope>
    <source>
        <strain evidence="3 4">Red111</strain>
    </source>
</reference>
<evidence type="ECO:0000256" key="1">
    <source>
        <dbReference type="ARBA" id="ARBA00022603"/>
    </source>
</evidence>
<gene>
    <name evidence="3" type="ORF">E4633_15000</name>
</gene>
<dbReference type="RefSeq" id="WP_135871362.1">
    <property type="nucleotide sequence ID" value="NZ_SRSC01000003.1"/>
</dbReference>
<keyword evidence="4" id="KW-1185">Reference proteome</keyword>
<dbReference type="PANTHER" id="PTHR12049:SF7">
    <property type="entry name" value="PROTEIN ARGININE METHYLTRANSFERASE NDUFAF7, MITOCHONDRIAL"/>
    <property type="match status" value="1"/>
</dbReference>
<dbReference type="GO" id="GO:0032259">
    <property type="term" value="P:methylation"/>
    <property type="evidence" value="ECO:0007669"/>
    <property type="project" value="UniProtKB-KW"/>
</dbReference>
<accession>A0A4S1CDQ9</accession>
<dbReference type="InterPro" id="IPR029063">
    <property type="entry name" value="SAM-dependent_MTases_sf"/>
</dbReference>
<dbReference type="AlphaFoldDB" id="A0A4S1CDQ9"/>
<dbReference type="EMBL" id="SRSC01000003">
    <property type="protein sequence ID" value="TGU71615.1"/>
    <property type="molecule type" value="Genomic_DNA"/>
</dbReference>
<proteinExistence type="predicted"/>
<dbReference type="InterPro" id="IPR038375">
    <property type="entry name" value="NDUFAF7_sf"/>
</dbReference>
<comment type="caution">
    <text evidence="3">The sequence shown here is derived from an EMBL/GenBank/DDBJ whole genome shotgun (WGS) entry which is preliminary data.</text>
</comment>
<dbReference type="InterPro" id="IPR003788">
    <property type="entry name" value="NDUFAF7"/>
</dbReference>
<dbReference type="Pfam" id="PF02636">
    <property type="entry name" value="Methyltransf_28"/>
    <property type="match status" value="1"/>
</dbReference>
<dbReference type="Gene3D" id="3.40.50.12710">
    <property type="match status" value="1"/>
</dbReference>
<evidence type="ECO:0000256" key="2">
    <source>
        <dbReference type="ARBA" id="ARBA00022679"/>
    </source>
</evidence>
<dbReference type="Proteomes" id="UP000306416">
    <property type="component" value="Unassembled WGS sequence"/>
</dbReference>
<protein>
    <submittedName>
        <fullName evidence="3">SAM-dependent methyltransferase</fullName>
    </submittedName>
</protein>
<dbReference type="GO" id="GO:0035243">
    <property type="term" value="F:protein-arginine omega-N symmetric methyltransferase activity"/>
    <property type="evidence" value="ECO:0007669"/>
    <property type="project" value="TreeGrafter"/>
</dbReference>
<name>A0A4S1CDQ9_9BACT</name>
<sequence>MADAAATTKLAELILKRIRTRGDITFASFMESALYEPDLGYYTSPGRKVGAEGDFYTSMNVHSAFGRLIAREIGRFFELLGTPASFTVAEAGAGGGQLAQDILDAAAEENPALYAALTYRLIEKEPSLKEAQASRLERHAEHLAWSTPEELAKGELSFTGCIISNELFDAMPVHLVEMTESGLKEIFVSADGEGFREKLLAPSTAELENYLRRFEVRLMPGQRAEINLAAPAWIASAAKALERGFVLTVDYGYLAEELYTPQRRNGTLLCYYKHSTNEDPYRQVGEQDITTHINFSALIEAGNEAGLASAWYGEQYRFLLGVGLIEELMKLEAKAKDEQESLKHRLAIKKLMLPEGGMGDTFKVLIQAKGVEKPQLLCMRKWGMGL</sequence>
<organism evidence="3 4">
    <name type="scientific">Geomonas terrae</name>
    <dbReference type="NCBI Taxonomy" id="2562681"/>
    <lineage>
        <taxon>Bacteria</taxon>
        <taxon>Pseudomonadati</taxon>
        <taxon>Thermodesulfobacteriota</taxon>
        <taxon>Desulfuromonadia</taxon>
        <taxon>Geobacterales</taxon>
        <taxon>Geobacteraceae</taxon>
        <taxon>Geomonas</taxon>
    </lineage>
</organism>
<dbReference type="PANTHER" id="PTHR12049">
    <property type="entry name" value="PROTEIN ARGININE METHYLTRANSFERASE NDUFAF7, MITOCHONDRIAL"/>
    <property type="match status" value="1"/>
</dbReference>
<keyword evidence="1 3" id="KW-0489">Methyltransferase</keyword>